<keyword evidence="2 3" id="KW-0040">ANK repeat</keyword>
<dbReference type="PROSITE" id="PS50297">
    <property type="entry name" value="ANK_REP_REGION"/>
    <property type="match status" value="5"/>
</dbReference>
<dbReference type="SMART" id="SM00248">
    <property type="entry name" value="ANK"/>
    <property type="match status" value="5"/>
</dbReference>
<evidence type="ECO:0000256" key="3">
    <source>
        <dbReference type="PROSITE-ProRule" id="PRU00023"/>
    </source>
</evidence>
<name>A0A087SN45_AUXPR</name>
<feature type="repeat" description="ANK" evidence="3">
    <location>
        <begin position="171"/>
        <end position="203"/>
    </location>
</feature>
<evidence type="ECO:0000313" key="4">
    <source>
        <dbReference type="EMBL" id="JAT77233.1"/>
    </source>
</evidence>
<evidence type="ECO:0000313" key="7">
    <source>
        <dbReference type="Proteomes" id="UP000028924"/>
    </source>
</evidence>
<reference evidence="4" key="2">
    <citation type="submission" date="2015-08" db="EMBL/GenBank/DDBJ databases">
        <authorList>
            <person name="Babu N.S."/>
            <person name="Beckwith C.J."/>
            <person name="Beseler K.G."/>
            <person name="Brison A."/>
            <person name="Carone J.V."/>
            <person name="Caskin T.P."/>
            <person name="Diamond M."/>
            <person name="Durham M.E."/>
            <person name="Foxe J.M."/>
            <person name="Go M."/>
            <person name="Henderson B.A."/>
            <person name="Jones I.B."/>
            <person name="McGettigan J.A."/>
            <person name="Micheletti S.J."/>
            <person name="Nasrallah M.E."/>
            <person name="Ortiz D."/>
            <person name="Piller C.R."/>
            <person name="Privatt S.R."/>
            <person name="Schneider S.L."/>
            <person name="Sharp S."/>
            <person name="Smith T.C."/>
            <person name="Stanton J.D."/>
            <person name="Ullery H.E."/>
            <person name="Wilson R.J."/>
            <person name="Serrano M.G."/>
            <person name="Buck G."/>
            <person name="Lee V."/>
            <person name="Wang Y."/>
            <person name="Carvalho R."/>
            <person name="Voegtly L."/>
            <person name="Shi R."/>
            <person name="Duckworth R."/>
            <person name="Johnson A."/>
            <person name="Loviza R."/>
            <person name="Walstead R."/>
            <person name="Shah Z."/>
            <person name="Kiflezghi M."/>
            <person name="Wade K."/>
            <person name="Ball S.L."/>
            <person name="Bradley K.W."/>
            <person name="Asai D.J."/>
            <person name="Bowman C.A."/>
            <person name="Russell D.A."/>
            <person name="Pope W.H."/>
            <person name="Jacobs-Sera D."/>
            <person name="Hendrix R.W."/>
            <person name="Hatfull G.F."/>
        </authorList>
    </citation>
    <scope>NUCLEOTIDE SEQUENCE</scope>
</reference>
<evidence type="ECO:0000313" key="8">
    <source>
        <dbReference type="Proteomes" id="UP000279271"/>
    </source>
</evidence>
<dbReference type="KEGG" id="apro:F751_1322"/>
<reference evidence="5 7" key="1">
    <citation type="journal article" date="2014" name="BMC Genomics">
        <title>Oil accumulation mechanisms of the oleaginous microalga Chlorella protothecoides revealed through its genome, transcriptomes, and proteomes.</title>
        <authorList>
            <person name="Gao C."/>
            <person name="Wang Y."/>
            <person name="Shen Y."/>
            <person name="Yan D."/>
            <person name="He X."/>
            <person name="Dai J."/>
            <person name="Wu Q."/>
        </authorList>
    </citation>
    <scope>NUCLEOTIDE SEQUENCE [LARGE SCALE GENOMIC DNA]</scope>
    <source>
        <strain evidence="5 7">0710</strain>
    </source>
</reference>
<feature type="repeat" description="ANK" evidence="3">
    <location>
        <begin position="137"/>
        <end position="170"/>
    </location>
</feature>
<evidence type="ECO:0000313" key="6">
    <source>
        <dbReference type="EMBL" id="RMZ55486.1"/>
    </source>
</evidence>
<dbReference type="Gene3D" id="1.25.40.20">
    <property type="entry name" value="Ankyrin repeat-containing domain"/>
    <property type="match status" value="2"/>
</dbReference>
<dbReference type="RefSeq" id="XP_011400116.1">
    <property type="nucleotide sequence ID" value="XM_011401814.1"/>
</dbReference>
<feature type="repeat" description="ANK" evidence="3">
    <location>
        <begin position="104"/>
        <end position="136"/>
    </location>
</feature>
<keyword evidence="1" id="KW-0677">Repeat</keyword>
<organism evidence="5 7">
    <name type="scientific">Auxenochlorella protothecoides</name>
    <name type="common">Green microalga</name>
    <name type="synonym">Chlorella protothecoides</name>
    <dbReference type="NCBI Taxonomy" id="3075"/>
    <lineage>
        <taxon>Eukaryota</taxon>
        <taxon>Viridiplantae</taxon>
        <taxon>Chlorophyta</taxon>
        <taxon>core chlorophytes</taxon>
        <taxon>Trebouxiophyceae</taxon>
        <taxon>Chlorellales</taxon>
        <taxon>Chlorellaceae</taxon>
        <taxon>Auxenochlorella</taxon>
    </lineage>
</organism>
<feature type="repeat" description="ANK" evidence="3">
    <location>
        <begin position="71"/>
        <end position="103"/>
    </location>
</feature>
<keyword evidence="5" id="KW-0647">Proteasome</keyword>
<dbReference type="Proteomes" id="UP000279271">
    <property type="component" value="Unassembled WGS sequence"/>
</dbReference>
<dbReference type="PANTHER" id="PTHR24173:SF74">
    <property type="entry name" value="ANKYRIN REPEAT DOMAIN-CONTAINING PROTEIN 16"/>
    <property type="match status" value="1"/>
</dbReference>
<dbReference type="PANTHER" id="PTHR24173">
    <property type="entry name" value="ANKYRIN REPEAT CONTAINING"/>
    <property type="match status" value="1"/>
</dbReference>
<dbReference type="OrthoDB" id="512202at2759"/>
<dbReference type="STRING" id="3075.A0A087SN45"/>
<reference evidence="6" key="5">
    <citation type="submission" date="2018-11" db="EMBL/GenBank/DDBJ databases">
        <title>Characterization of plant carbon substrate utilization by Auxenochlorella protothecoides.</title>
        <authorList>
            <person name="Vogler B.W."/>
            <person name="Starkenburg S.R."/>
            <person name="Sudasinghe N."/>
            <person name="Schambach J.Y."/>
            <person name="Rollin J.A."/>
            <person name="Pattathil S."/>
            <person name="Barry A.N."/>
        </authorList>
    </citation>
    <scope>NUCLEOTIDE SEQUENCE [LARGE SCALE GENOMIC DNA]</scope>
    <source>
        <strain evidence="6">UTEX 25</strain>
    </source>
</reference>
<dbReference type="EMBL" id="QOKY01000160">
    <property type="protein sequence ID" value="RMZ55486.1"/>
    <property type="molecule type" value="Genomic_DNA"/>
</dbReference>
<feature type="repeat" description="ANK" evidence="3">
    <location>
        <begin position="36"/>
        <end position="60"/>
    </location>
</feature>
<reference evidence="8" key="3">
    <citation type="journal article" date="2018" name="Algal Res.">
        <title>Characterization of plant carbon substrate utilization by Auxenochlorella protothecoides.</title>
        <authorList>
            <person name="Vogler B.W."/>
            <person name="Starkenburg S.R."/>
            <person name="Sudasinghe N."/>
            <person name="Schambach J.Y."/>
            <person name="Rollin J.A."/>
            <person name="Pattathil S."/>
            <person name="Barry A.N."/>
        </authorList>
    </citation>
    <scope>NUCLEOTIDE SEQUENCE [LARGE SCALE GENOMIC DNA]</scope>
    <source>
        <strain evidence="8">UTEX 25</strain>
    </source>
</reference>
<protein>
    <submittedName>
        <fullName evidence="5">26S proteasome non-ATPase regulatory subunit 10</fullName>
    </submittedName>
</protein>
<gene>
    <name evidence="6" type="ORF">APUTEX25_000069</name>
    <name evidence="5" type="ORF">F751_1322</name>
    <name evidence="4" type="ORF">g.2926</name>
</gene>
<dbReference type="Pfam" id="PF00023">
    <property type="entry name" value="Ank"/>
    <property type="match status" value="2"/>
</dbReference>
<dbReference type="InterPro" id="IPR036770">
    <property type="entry name" value="Ankyrin_rpt-contain_sf"/>
</dbReference>
<evidence type="ECO:0000256" key="2">
    <source>
        <dbReference type="ARBA" id="ARBA00023043"/>
    </source>
</evidence>
<dbReference type="Pfam" id="PF12796">
    <property type="entry name" value="Ank_2"/>
    <property type="match status" value="1"/>
</dbReference>
<keyword evidence="7" id="KW-1185">Reference proteome</keyword>
<dbReference type="SUPFAM" id="SSF48403">
    <property type="entry name" value="Ankyrin repeat"/>
    <property type="match status" value="1"/>
</dbReference>
<dbReference type="Proteomes" id="UP000028924">
    <property type="component" value="Unassembled WGS sequence"/>
</dbReference>
<dbReference type="InterPro" id="IPR002110">
    <property type="entry name" value="Ankyrin_rpt"/>
</dbReference>
<dbReference type="EMBL" id="KL662143">
    <property type="protein sequence ID" value="KFM27149.1"/>
    <property type="molecule type" value="Genomic_DNA"/>
</dbReference>
<dbReference type="PROSITE" id="PS50088">
    <property type="entry name" value="ANK_REPEAT"/>
    <property type="match status" value="5"/>
</dbReference>
<sequence>MPIEDAAAAAREGNMDFIYHLNTEQLHAVVHKFDEDNRTLLHVVACTGDLDLVQYILDSGGKELIDHADDEGWTALHSATSCGYPSVAKLLLITGASAGQTTAQGRSPLHYAASKGCVDIIPDLVSHGADVNARDCTGATPLHRAASVGLTPVLRVLLDTPGVKLDVKDNYGQTPLSLACSGGHRVAALVLAGRGADVESENQEGETPLSLAAPFGSLRFHLGQLAKGEKTLDDFELA</sequence>
<dbReference type="AlphaFoldDB" id="A0A087SN45"/>
<accession>A0A087SN45</accession>
<proteinExistence type="predicted"/>
<dbReference type="eggNOG" id="KOG4412">
    <property type="taxonomic scope" value="Eukaryota"/>
</dbReference>
<reference evidence="6" key="4">
    <citation type="submission" date="2018-10" db="EMBL/GenBank/DDBJ databases">
        <authorList>
            <person name="Hovde B."/>
            <person name="Zhang X."/>
        </authorList>
    </citation>
    <scope>NUCLEOTIDE SEQUENCE [LARGE SCALE GENOMIC DNA]</scope>
    <source>
        <strain evidence="6">UTEX 25</strain>
    </source>
</reference>
<dbReference type="EMBL" id="GDKF01001389">
    <property type="protein sequence ID" value="JAT77233.1"/>
    <property type="molecule type" value="Transcribed_RNA"/>
</dbReference>
<dbReference type="PRINTS" id="PR01415">
    <property type="entry name" value="ANKYRIN"/>
</dbReference>
<dbReference type="GeneID" id="23612713"/>
<evidence type="ECO:0000313" key="5">
    <source>
        <dbReference type="EMBL" id="KFM27149.1"/>
    </source>
</evidence>
<dbReference type="GO" id="GO:0000502">
    <property type="term" value="C:proteasome complex"/>
    <property type="evidence" value="ECO:0007669"/>
    <property type="project" value="UniProtKB-KW"/>
</dbReference>
<evidence type="ECO:0000256" key="1">
    <source>
        <dbReference type="ARBA" id="ARBA00022737"/>
    </source>
</evidence>